<organism evidence="1">
    <name type="scientific">marine metagenome</name>
    <dbReference type="NCBI Taxonomy" id="408172"/>
    <lineage>
        <taxon>unclassified sequences</taxon>
        <taxon>metagenomes</taxon>
        <taxon>ecological metagenomes</taxon>
    </lineage>
</organism>
<dbReference type="AlphaFoldDB" id="A0A382UHH9"/>
<protein>
    <submittedName>
        <fullName evidence="1">Uncharacterized protein</fullName>
    </submittedName>
</protein>
<sequence>MILKFIIIWYDLQACRDFTWRVSDREKLVGDNHMR</sequence>
<evidence type="ECO:0000313" key="1">
    <source>
        <dbReference type="EMBL" id="SVD33517.1"/>
    </source>
</evidence>
<accession>A0A382UHH9</accession>
<gene>
    <name evidence="1" type="ORF">METZ01_LOCUS386371</name>
</gene>
<reference evidence="1" key="1">
    <citation type="submission" date="2018-05" db="EMBL/GenBank/DDBJ databases">
        <authorList>
            <person name="Lanie J.A."/>
            <person name="Ng W.-L."/>
            <person name="Kazmierczak K.M."/>
            <person name="Andrzejewski T.M."/>
            <person name="Davidsen T.M."/>
            <person name="Wayne K.J."/>
            <person name="Tettelin H."/>
            <person name="Glass J.I."/>
            <person name="Rusch D."/>
            <person name="Podicherti R."/>
            <person name="Tsui H.-C.T."/>
            <person name="Winkler M.E."/>
        </authorList>
    </citation>
    <scope>NUCLEOTIDE SEQUENCE</scope>
</reference>
<name>A0A382UHH9_9ZZZZ</name>
<dbReference type="EMBL" id="UINC01144172">
    <property type="protein sequence ID" value="SVD33517.1"/>
    <property type="molecule type" value="Genomic_DNA"/>
</dbReference>
<proteinExistence type="predicted"/>